<proteinExistence type="predicted"/>
<dbReference type="GO" id="GO:0005634">
    <property type="term" value="C:nucleus"/>
    <property type="evidence" value="ECO:0007669"/>
    <property type="project" value="UniProtKB-SubCell"/>
</dbReference>
<comment type="caution">
    <text evidence="6">The sequence shown here is derived from an EMBL/GenBank/DDBJ whole genome shotgun (WGS) entry which is preliminary data.</text>
</comment>
<dbReference type="Proteomes" id="UP000823749">
    <property type="component" value="Chromosome 8"/>
</dbReference>
<comment type="subcellular location">
    <subcellularLocation>
        <location evidence="1">Nucleus</location>
    </subcellularLocation>
</comment>
<protein>
    <submittedName>
        <fullName evidence="6">Uncharacterized protein</fullName>
    </submittedName>
</protein>
<keyword evidence="3" id="KW-0238">DNA-binding</keyword>
<evidence type="ECO:0000256" key="3">
    <source>
        <dbReference type="ARBA" id="ARBA00023125"/>
    </source>
</evidence>
<keyword evidence="2" id="KW-0805">Transcription regulation</keyword>
<evidence type="ECO:0000256" key="4">
    <source>
        <dbReference type="ARBA" id="ARBA00023163"/>
    </source>
</evidence>
<keyword evidence="5" id="KW-0539">Nucleus</keyword>
<dbReference type="GO" id="GO:0003677">
    <property type="term" value="F:DNA binding"/>
    <property type="evidence" value="ECO:0007669"/>
    <property type="project" value="UniProtKB-KW"/>
</dbReference>
<gene>
    <name evidence="6" type="ORF">RHGRI_023755</name>
</gene>
<evidence type="ECO:0000313" key="7">
    <source>
        <dbReference type="Proteomes" id="UP000823749"/>
    </source>
</evidence>
<name>A0AAV6JA03_9ERIC</name>
<dbReference type="InterPro" id="IPR015300">
    <property type="entry name" value="DNA-bd_pseudobarrel_sf"/>
</dbReference>
<reference evidence="6" key="1">
    <citation type="submission" date="2020-08" db="EMBL/GenBank/DDBJ databases">
        <title>Plant Genome Project.</title>
        <authorList>
            <person name="Zhang R.-G."/>
        </authorList>
    </citation>
    <scope>NUCLEOTIDE SEQUENCE</scope>
    <source>
        <strain evidence="6">WSP0</strain>
        <tissue evidence="6">Leaf</tissue>
    </source>
</reference>
<keyword evidence="7" id="KW-1185">Reference proteome</keyword>
<organism evidence="6 7">
    <name type="scientific">Rhododendron griersonianum</name>
    <dbReference type="NCBI Taxonomy" id="479676"/>
    <lineage>
        <taxon>Eukaryota</taxon>
        <taxon>Viridiplantae</taxon>
        <taxon>Streptophyta</taxon>
        <taxon>Embryophyta</taxon>
        <taxon>Tracheophyta</taxon>
        <taxon>Spermatophyta</taxon>
        <taxon>Magnoliopsida</taxon>
        <taxon>eudicotyledons</taxon>
        <taxon>Gunneridae</taxon>
        <taxon>Pentapetalae</taxon>
        <taxon>asterids</taxon>
        <taxon>Ericales</taxon>
        <taxon>Ericaceae</taxon>
        <taxon>Ericoideae</taxon>
        <taxon>Rhodoreae</taxon>
        <taxon>Rhododendron</taxon>
    </lineage>
</organism>
<evidence type="ECO:0000256" key="2">
    <source>
        <dbReference type="ARBA" id="ARBA00023015"/>
    </source>
</evidence>
<dbReference type="AlphaFoldDB" id="A0AAV6JA03"/>
<accession>A0AAV6JA03</accession>
<evidence type="ECO:0000256" key="1">
    <source>
        <dbReference type="ARBA" id="ARBA00004123"/>
    </source>
</evidence>
<evidence type="ECO:0000313" key="6">
    <source>
        <dbReference type="EMBL" id="KAG5536075.1"/>
    </source>
</evidence>
<keyword evidence="4" id="KW-0804">Transcription</keyword>
<sequence>MTIIVYVDLYLGVDHCWCLSYVDLLDIPQRLPQGLRQYFPYHGPATWILVRHGYRAWPIEVVGHHFANGWPTFRKLHGLKSEYKFVFKAERKWIFHAIILDQNDREMIFDWTGPNFQWRDFHPPPRNLSTSCLPSLISAVQSVMKFGHLHLPGQQLHHEFKVRLKEVFRVYNLEEMLIKMANRTCAVPIDNLYLDAQTNTDFLAVLQLEFLDYLVVIMLPTAEFHFFVIREDTDVEKLYVWY</sequence>
<evidence type="ECO:0000256" key="5">
    <source>
        <dbReference type="ARBA" id="ARBA00023242"/>
    </source>
</evidence>
<dbReference type="SUPFAM" id="SSF101936">
    <property type="entry name" value="DNA-binding pseudobarrel domain"/>
    <property type="match status" value="1"/>
</dbReference>
<dbReference type="EMBL" id="JACTNZ010000008">
    <property type="protein sequence ID" value="KAG5536075.1"/>
    <property type="molecule type" value="Genomic_DNA"/>
</dbReference>